<dbReference type="RefSeq" id="WP_139105245.1">
    <property type="nucleotide sequence ID" value="NZ_VDFR01000011.1"/>
</dbReference>
<dbReference type="Proteomes" id="UP000306740">
    <property type="component" value="Unassembled WGS sequence"/>
</dbReference>
<protein>
    <submittedName>
        <fullName evidence="3">SRPBCC family protein</fullName>
    </submittedName>
</protein>
<dbReference type="OrthoDB" id="9801773at2"/>
<reference evidence="3 4" key="1">
    <citation type="submission" date="2019-05" db="EMBL/GenBank/DDBJ databases">
        <title>Mumia sp. nov., isolated from the intestinal contents of plateau pika (Ochotona curzoniae) in the Qinghai-Tibet plateau of China.</title>
        <authorList>
            <person name="Tian Z."/>
        </authorList>
    </citation>
    <scope>NUCLEOTIDE SEQUENCE [LARGE SCALE GENOMIC DNA]</scope>
    <source>
        <strain evidence="4">527</strain>
        <strain evidence="3">Z527</strain>
    </source>
</reference>
<evidence type="ECO:0000313" key="4">
    <source>
        <dbReference type="Proteomes" id="UP000306740"/>
    </source>
</evidence>
<dbReference type="CDD" id="cd07820">
    <property type="entry name" value="SRPBCC_3"/>
    <property type="match status" value="1"/>
</dbReference>
<accession>A0A5C4MZ52</accession>
<gene>
    <name evidence="3" type="ORF">FHE65_03120</name>
    <name evidence="2" type="ORF">FHE65_08025</name>
</gene>
<dbReference type="EMBL" id="VDFR01000011">
    <property type="protein sequence ID" value="TNC50976.1"/>
    <property type="molecule type" value="Genomic_DNA"/>
</dbReference>
<feature type="domain" description="Coenzyme Q-binding protein COQ10 START" evidence="1">
    <location>
        <begin position="47"/>
        <end position="127"/>
    </location>
</feature>
<proteinExistence type="predicted"/>
<dbReference type="AlphaFoldDB" id="A0A5C4MZ52"/>
<comment type="caution">
    <text evidence="3">The sequence shown here is derived from an EMBL/GenBank/DDBJ whole genome shotgun (WGS) entry which is preliminary data.</text>
</comment>
<evidence type="ECO:0000313" key="2">
    <source>
        <dbReference type="EMBL" id="TNC48067.1"/>
    </source>
</evidence>
<dbReference type="Pfam" id="PF03364">
    <property type="entry name" value="Polyketide_cyc"/>
    <property type="match status" value="1"/>
</dbReference>
<dbReference type="InterPro" id="IPR005031">
    <property type="entry name" value="COQ10_START"/>
</dbReference>
<evidence type="ECO:0000313" key="3">
    <source>
        <dbReference type="EMBL" id="TNC50976.1"/>
    </source>
</evidence>
<dbReference type="InterPro" id="IPR023393">
    <property type="entry name" value="START-like_dom_sf"/>
</dbReference>
<dbReference type="EMBL" id="VDFR01000039">
    <property type="protein sequence ID" value="TNC48067.1"/>
    <property type="molecule type" value="Genomic_DNA"/>
</dbReference>
<dbReference type="Gene3D" id="3.30.530.20">
    <property type="match status" value="1"/>
</dbReference>
<sequence>MPTIVLSTLAPATPEACFALSLSVDAHTESMSRSGERAVAGVTSGMMRLDDTVTWRATHFRIPFRMTSRITEYEAPRRFVDEQVSGPFHRWWHEHRFDAVAGGTQMTDVVRYESPAGPLGRLADRVVLTSYMTRLLERRSRWLVGALAEAARTMPDTQ</sequence>
<name>A0A5C4MZ52_9ACTN</name>
<evidence type="ECO:0000259" key="1">
    <source>
        <dbReference type="Pfam" id="PF03364"/>
    </source>
</evidence>
<organism evidence="3 4">
    <name type="scientific">Mumia zhuanghuii</name>
    <dbReference type="NCBI Taxonomy" id="2585211"/>
    <lineage>
        <taxon>Bacteria</taxon>
        <taxon>Bacillati</taxon>
        <taxon>Actinomycetota</taxon>
        <taxon>Actinomycetes</taxon>
        <taxon>Propionibacteriales</taxon>
        <taxon>Nocardioidaceae</taxon>
        <taxon>Mumia</taxon>
    </lineage>
</organism>
<dbReference type="SUPFAM" id="SSF55961">
    <property type="entry name" value="Bet v1-like"/>
    <property type="match status" value="1"/>
</dbReference>